<dbReference type="EC" id="3.1.3.67" evidence="4"/>
<dbReference type="eggNOG" id="KOG2283">
    <property type="taxonomic scope" value="Eukaryota"/>
</dbReference>
<evidence type="ECO:0000313" key="5">
    <source>
        <dbReference type="Proteomes" id="UP000008076"/>
    </source>
</evidence>
<dbReference type="GO" id="GO:0016314">
    <property type="term" value="F:phosphatidylinositol-3,4,5-trisphosphate 3-phosphatase activity"/>
    <property type="evidence" value="ECO:0007669"/>
    <property type="project" value="UniProtKB-EC"/>
</dbReference>
<dbReference type="Proteomes" id="UP000008076">
    <property type="component" value="Unassembled WGS sequence"/>
</dbReference>
<name>B0EED6_ENTDS</name>
<dbReference type="Gene3D" id="3.90.190.10">
    <property type="entry name" value="Protein tyrosine phosphatase superfamily"/>
    <property type="match status" value="1"/>
</dbReference>
<dbReference type="RefSeq" id="XP_001736637.1">
    <property type="nucleotide sequence ID" value="XM_001736585.1"/>
</dbReference>
<reference evidence="5" key="1">
    <citation type="submission" date="2007-12" db="EMBL/GenBank/DDBJ databases">
        <title>Annotation of Entamoeba dispar SAW760.</title>
        <authorList>
            <person name="Lorenzi H."/>
            <person name="Inman J."/>
            <person name="Schobel S."/>
            <person name="Amedeo P."/>
            <person name="Caler E."/>
        </authorList>
    </citation>
    <scope>NUCLEOTIDE SEQUENCE [LARGE SCALE GENOMIC DNA]</scope>
    <source>
        <strain evidence="5">ATCC PRA-260 / SAW760</strain>
    </source>
</reference>
<protein>
    <submittedName>
        <fullName evidence="4">Phosphatase, putative</fullName>
        <ecNumber evidence="4">3.1.3.67</ecNumber>
    </submittedName>
</protein>
<dbReference type="EMBL" id="DS548942">
    <property type="protein sequence ID" value="EDR27120.1"/>
    <property type="molecule type" value="Genomic_DNA"/>
</dbReference>
<dbReference type="PANTHER" id="PTHR12305">
    <property type="entry name" value="PHOSPHATASE WITH HOMOLOGY TO TENSIN"/>
    <property type="match status" value="1"/>
</dbReference>
<gene>
    <name evidence="4" type="ORF">EDI_079230</name>
</gene>
<dbReference type="Pfam" id="PF22785">
    <property type="entry name" value="Tc-R-P"/>
    <property type="match status" value="1"/>
</dbReference>
<dbReference type="AlphaFoldDB" id="B0EED6"/>
<dbReference type="KEGG" id="edi:EDI_079230"/>
<dbReference type="InterPro" id="IPR051281">
    <property type="entry name" value="Dual-spec_lipid-protein_phosph"/>
</dbReference>
<dbReference type="PANTHER" id="PTHR12305:SF60">
    <property type="entry name" value="PHOSPHATIDYLINOSITOL 3,4,5-TRISPHOSPHATE 3-PHOSPHATASE TPTE2-RELATED"/>
    <property type="match status" value="1"/>
</dbReference>
<feature type="domain" description="Tyrosine specific protein phosphatases" evidence="2">
    <location>
        <begin position="95"/>
        <end position="160"/>
    </location>
</feature>
<evidence type="ECO:0000259" key="3">
    <source>
        <dbReference type="PROSITE" id="PS51181"/>
    </source>
</evidence>
<dbReference type="InterPro" id="IPR029021">
    <property type="entry name" value="Prot-tyrosine_phosphatase-like"/>
</dbReference>
<dbReference type="OrthoDB" id="16692at2759"/>
<dbReference type="CDD" id="cd14497">
    <property type="entry name" value="PTP_PTEN-like"/>
    <property type="match status" value="1"/>
</dbReference>
<evidence type="ECO:0000313" key="4">
    <source>
        <dbReference type="EMBL" id="EDR27120.1"/>
    </source>
</evidence>
<dbReference type="PROSITE" id="PS51181">
    <property type="entry name" value="PPASE_TENSIN"/>
    <property type="match status" value="1"/>
</dbReference>
<dbReference type="GO" id="GO:0005829">
    <property type="term" value="C:cytosol"/>
    <property type="evidence" value="ECO:0007669"/>
    <property type="project" value="TreeGrafter"/>
</dbReference>
<feature type="domain" description="Phosphatase tensin-type" evidence="3">
    <location>
        <begin position="11"/>
        <end position="181"/>
    </location>
</feature>
<keyword evidence="1 4" id="KW-0378">Hydrolase</keyword>
<dbReference type="OMA" id="STDCAHP"/>
<accession>B0EED6</accession>
<evidence type="ECO:0000256" key="1">
    <source>
        <dbReference type="ARBA" id="ARBA00022801"/>
    </source>
</evidence>
<dbReference type="VEuPathDB" id="AmoebaDB:EDI_079230"/>
<dbReference type="SUPFAM" id="SSF52799">
    <property type="entry name" value="(Phosphotyrosine protein) phosphatases II"/>
    <property type="match status" value="1"/>
</dbReference>
<dbReference type="InterPro" id="IPR016130">
    <property type="entry name" value="Tyr_Pase_AS"/>
</dbReference>
<proteinExistence type="predicted"/>
<evidence type="ECO:0000259" key="2">
    <source>
        <dbReference type="PROSITE" id="PS50056"/>
    </source>
</evidence>
<dbReference type="InterPro" id="IPR029023">
    <property type="entry name" value="Tensin_phosphatase"/>
</dbReference>
<keyword evidence="5" id="KW-1185">Reference proteome</keyword>
<dbReference type="GeneID" id="5881643"/>
<sequence>MLRRIIADDKYMITVDGKDLDLTYILPNLIAMGIPATGIFQQWRNSKEEIAKYLNNNYFNNYMIWNLTEKSYPSLEFKNRVQHVGFLDHHPPRFNHLLKIVGDVVDYILECPKHIACIHCKAGRGRTGLICSCVLLSLGKCIDAKKALELFAQKRSKIMKGATSPPQIRYCYYFYYYLSVFPREVPFKPIPSYSINLWSVLITGFKPTITLKDSTDCAHPVLYFNPLSHAEAHPQLVKCSQSWQQTSDGCFIISFTEQQIINDTVISLTVETKEKSIIIGKVILNAFFIDTHSQYTLKLDQVQDPTEGVNRNSLGLPSHFSMTFRFRESKREEDSIEELHEKIITITKQFPLDEMHRVLPPPIPFKPEFGNKKALINSTPRGSRKKQYSSDIHEIEGERSELFVGSISPIVLSYSTEYRKATIKKGSAIKKKGDVTNSM</sequence>
<dbReference type="PROSITE" id="PS00383">
    <property type="entry name" value="TYR_PHOSPHATASE_1"/>
    <property type="match status" value="1"/>
</dbReference>
<organism evidence="5">
    <name type="scientific">Entamoeba dispar (strain ATCC PRA-260 / SAW760)</name>
    <dbReference type="NCBI Taxonomy" id="370354"/>
    <lineage>
        <taxon>Eukaryota</taxon>
        <taxon>Amoebozoa</taxon>
        <taxon>Evosea</taxon>
        <taxon>Archamoebae</taxon>
        <taxon>Mastigamoebida</taxon>
        <taxon>Entamoebidae</taxon>
        <taxon>Entamoeba</taxon>
    </lineage>
</organism>
<dbReference type="InterPro" id="IPR000387">
    <property type="entry name" value="Tyr_Pase_dom"/>
</dbReference>
<dbReference type="PROSITE" id="PS50056">
    <property type="entry name" value="TYR_PHOSPHATASE_2"/>
    <property type="match status" value="1"/>
</dbReference>